<comment type="caution">
    <text evidence="1">The sequence shown here is derived from an EMBL/GenBank/DDBJ whole genome shotgun (WGS) entry which is preliminary data.</text>
</comment>
<protein>
    <submittedName>
        <fullName evidence="1">Uncharacterized protein</fullName>
    </submittedName>
</protein>
<reference evidence="1" key="1">
    <citation type="submission" date="2021-04" db="EMBL/GenBank/DDBJ databases">
        <authorList>
            <person name="Rodrigo-Torres L."/>
            <person name="Arahal R. D."/>
            <person name="Lucena T."/>
        </authorList>
    </citation>
    <scope>NUCLEOTIDE SEQUENCE</scope>
    <source>
        <strain evidence="1">CECT 9275</strain>
    </source>
</reference>
<dbReference type="EMBL" id="CAJRAF010000002">
    <property type="protein sequence ID" value="CAG5006562.1"/>
    <property type="molecule type" value="Genomic_DNA"/>
</dbReference>
<evidence type="ECO:0000313" key="2">
    <source>
        <dbReference type="Proteomes" id="UP000680038"/>
    </source>
</evidence>
<gene>
    <name evidence="1" type="ORF">DYBT9275_03850</name>
</gene>
<sequence>MDLNGQKEEKSEIEVKECFAYYGRAVYMMQVVEKGLITVLLNTVKHLSKARFDELLAEKFELTVGILKRDLAEKRVLDDAILQKLDDFHGKRDWLAHSYWWDRAIEFDRPELRHKIIDELDRLTAEFEELNAIVAVKVGDFLLSQGVDIGQVIEEFRSLEETPQRQQAVKLTKSETLVGIFILHQNGLQALIFELEGKGYWTLCEVGLTKFEVGQGQELFPFESALTALPVRQFNPRPKIQEEWYYDLDLKKDALLIKVRPSQFNGEFVYRFTLGRASHRKP</sequence>
<accession>A0A916JE72</accession>
<keyword evidence="2" id="KW-1185">Reference proteome</keyword>
<dbReference type="AlphaFoldDB" id="A0A916JE72"/>
<dbReference type="Proteomes" id="UP000680038">
    <property type="component" value="Unassembled WGS sequence"/>
</dbReference>
<name>A0A916JE72_9BACT</name>
<organism evidence="1 2">
    <name type="scientific">Dyadobacter helix</name>
    <dbReference type="NCBI Taxonomy" id="2822344"/>
    <lineage>
        <taxon>Bacteria</taxon>
        <taxon>Pseudomonadati</taxon>
        <taxon>Bacteroidota</taxon>
        <taxon>Cytophagia</taxon>
        <taxon>Cytophagales</taxon>
        <taxon>Spirosomataceae</taxon>
        <taxon>Dyadobacter</taxon>
    </lineage>
</organism>
<proteinExistence type="predicted"/>
<dbReference type="RefSeq" id="WP_215240289.1">
    <property type="nucleotide sequence ID" value="NZ_CAJRAF010000002.1"/>
</dbReference>
<evidence type="ECO:0000313" key="1">
    <source>
        <dbReference type="EMBL" id="CAG5006562.1"/>
    </source>
</evidence>